<feature type="transmembrane region" description="Helical" evidence="7">
    <location>
        <begin position="323"/>
        <end position="344"/>
    </location>
</feature>
<evidence type="ECO:0000256" key="3">
    <source>
        <dbReference type="ARBA" id="ARBA00022448"/>
    </source>
</evidence>
<sequence length="546" mass="61219">MNSGEILYYTPKDRSKEGTDIETALEICGTGRYQYVFLLVCGLLFICVGMQYAVNAYILPSAECDFNMGSEQKGFLNVAFLGGCTFSALFWGIFAGVYGRKNIILLTLFTDSVLTIITSFSQSYNLFLMFRVISGFMMGAPGSLIYTYLGEFYEYKYQTKGICFLGFFWPLSWLILPGKYFRPVLWSLSEIVSFERLAWIFIPLPINYEFYGIHYNSWRMLLGFIGVPTFIIAVTVLVKYPETPKFLVSQGRTDEALAVLQKIYAVNTGRDESEYPIKQLLSCVTLEVKKDETSSSSMHTLTSLLKNIWWQLRTIVSPPHLKYAIILWTIYASNMFGSYGFGLWMPELFNRFENYQQSHPNASVSVCELTRNMQQSLNVTVVDEPFLSLDGVVSECKRNINERVFINSLTINAVSLPANIISGCLTNRVNHRTIPTISMLLAGAASFGVYFVKSSQQVLMVACVFSLMLTMSNFMMAGVAVNIFPTHISAAAVSIMVCLGRAGAIMSNLMLGMLLDLTCEVPIFMLASVITFGGLLSLLIPSKKRK</sequence>
<dbReference type="PANTHER" id="PTHR23511:SF38">
    <property type="entry name" value="SYNAPTIC VESICLE 2-RELATED PROTEIN-LIKE PROTEIN"/>
    <property type="match status" value="1"/>
</dbReference>
<dbReference type="InterPro" id="IPR036259">
    <property type="entry name" value="MFS_trans_sf"/>
</dbReference>
<dbReference type="SUPFAM" id="SSF103473">
    <property type="entry name" value="MFS general substrate transporter"/>
    <property type="match status" value="1"/>
</dbReference>
<dbReference type="Gene3D" id="1.20.1250.20">
    <property type="entry name" value="MFS general substrate transporter like domains"/>
    <property type="match status" value="1"/>
</dbReference>
<evidence type="ECO:0000256" key="6">
    <source>
        <dbReference type="ARBA" id="ARBA00023136"/>
    </source>
</evidence>
<feature type="transmembrane region" description="Helical" evidence="7">
    <location>
        <begin position="126"/>
        <end position="149"/>
    </location>
</feature>
<evidence type="ECO:0000313" key="9">
    <source>
        <dbReference type="EMBL" id="EFN82890.1"/>
    </source>
</evidence>
<gene>
    <name evidence="9" type="ORF">EAI_15844</name>
</gene>
<dbReference type="EMBL" id="GL449382">
    <property type="protein sequence ID" value="EFN82890.1"/>
    <property type="molecule type" value="Genomic_DNA"/>
</dbReference>
<dbReference type="InParanoid" id="E2BMY6"/>
<comment type="similarity">
    <text evidence="2">Belongs to the major facilitator superfamily.</text>
</comment>
<dbReference type="InterPro" id="IPR020846">
    <property type="entry name" value="MFS_dom"/>
</dbReference>
<dbReference type="InterPro" id="IPR011701">
    <property type="entry name" value="MFS"/>
</dbReference>
<evidence type="ECO:0000256" key="5">
    <source>
        <dbReference type="ARBA" id="ARBA00022989"/>
    </source>
</evidence>
<proteinExistence type="inferred from homology"/>
<dbReference type="InterPro" id="IPR005828">
    <property type="entry name" value="MFS_sugar_transport-like"/>
</dbReference>
<dbReference type="Proteomes" id="UP000008237">
    <property type="component" value="Unassembled WGS sequence"/>
</dbReference>
<dbReference type="GO" id="GO:0016020">
    <property type="term" value="C:membrane"/>
    <property type="evidence" value="ECO:0007669"/>
    <property type="project" value="UniProtKB-SubCell"/>
</dbReference>
<feature type="transmembrane region" description="Helical" evidence="7">
    <location>
        <begin position="434"/>
        <end position="452"/>
    </location>
</feature>
<keyword evidence="6 7" id="KW-0472">Membrane</keyword>
<name>E2BMY6_HARSA</name>
<feature type="transmembrane region" description="Helical" evidence="7">
    <location>
        <begin position="218"/>
        <end position="238"/>
    </location>
</feature>
<comment type="subcellular location">
    <subcellularLocation>
        <location evidence="1">Membrane</location>
        <topology evidence="1">Multi-pass membrane protein</topology>
    </subcellularLocation>
</comment>
<keyword evidence="5 7" id="KW-1133">Transmembrane helix</keyword>
<evidence type="ECO:0000256" key="1">
    <source>
        <dbReference type="ARBA" id="ARBA00004141"/>
    </source>
</evidence>
<evidence type="ECO:0000313" key="10">
    <source>
        <dbReference type="Proteomes" id="UP000008237"/>
    </source>
</evidence>
<dbReference type="AlphaFoldDB" id="E2BMY6"/>
<feature type="transmembrane region" description="Helical" evidence="7">
    <location>
        <begin position="74"/>
        <end position="96"/>
    </location>
</feature>
<feature type="transmembrane region" description="Helical" evidence="7">
    <location>
        <begin position="35"/>
        <end position="54"/>
    </location>
</feature>
<feature type="transmembrane region" description="Helical" evidence="7">
    <location>
        <begin position="161"/>
        <end position="178"/>
    </location>
</feature>
<dbReference type="GO" id="GO:0022857">
    <property type="term" value="F:transmembrane transporter activity"/>
    <property type="evidence" value="ECO:0007669"/>
    <property type="project" value="InterPro"/>
</dbReference>
<feature type="transmembrane region" description="Helical" evidence="7">
    <location>
        <begin position="103"/>
        <end position="120"/>
    </location>
</feature>
<feature type="domain" description="Major facilitator superfamily (MFS) profile" evidence="8">
    <location>
        <begin position="37"/>
        <end position="545"/>
    </location>
</feature>
<accession>E2BMY6</accession>
<feature type="transmembrane region" description="Helical" evidence="7">
    <location>
        <begin position="491"/>
        <end position="515"/>
    </location>
</feature>
<feature type="transmembrane region" description="Helical" evidence="7">
    <location>
        <begin position="521"/>
        <end position="540"/>
    </location>
</feature>
<reference evidence="9 10" key="1">
    <citation type="journal article" date="2010" name="Science">
        <title>Genomic comparison of the ants Camponotus floridanus and Harpegnathos saltator.</title>
        <authorList>
            <person name="Bonasio R."/>
            <person name="Zhang G."/>
            <person name="Ye C."/>
            <person name="Mutti N.S."/>
            <person name="Fang X."/>
            <person name="Qin N."/>
            <person name="Donahue G."/>
            <person name="Yang P."/>
            <person name="Li Q."/>
            <person name="Li C."/>
            <person name="Zhang P."/>
            <person name="Huang Z."/>
            <person name="Berger S.L."/>
            <person name="Reinberg D."/>
            <person name="Wang J."/>
            <person name="Liebig J."/>
        </authorList>
    </citation>
    <scope>NUCLEOTIDE SEQUENCE [LARGE SCALE GENOMIC DNA]</scope>
    <source>
        <strain evidence="9 10">R22 G/1</strain>
    </source>
</reference>
<dbReference type="OrthoDB" id="3936150at2759"/>
<organism evidence="10">
    <name type="scientific">Harpegnathos saltator</name>
    <name type="common">Jerdon's jumping ant</name>
    <dbReference type="NCBI Taxonomy" id="610380"/>
    <lineage>
        <taxon>Eukaryota</taxon>
        <taxon>Metazoa</taxon>
        <taxon>Ecdysozoa</taxon>
        <taxon>Arthropoda</taxon>
        <taxon>Hexapoda</taxon>
        <taxon>Insecta</taxon>
        <taxon>Pterygota</taxon>
        <taxon>Neoptera</taxon>
        <taxon>Endopterygota</taxon>
        <taxon>Hymenoptera</taxon>
        <taxon>Apocrita</taxon>
        <taxon>Aculeata</taxon>
        <taxon>Formicoidea</taxon>
        <taxon>Formicidae</taxon>
        <taxon>Ponerinae</taxon>
        <taxon>Ponerini</taxon>
        <taxon>Harpegnathos</taxon>
    </lineage>
</organism>
<keyword evidence="10" id="KW-1185">Reference proteome</keyword>
<dbReference type="Pfam" id="PF07690">
    <property type="entry name" value="MFS_1"/>
    <property type="match status" value="1"/>
</dbReference>
<dbReference type="PROSITE" id="PS50850">
    <property type="entry name" value="MFS"/>
    <property type="match status" value="1"/>
</dbReference>
<dbReference type="STRING" id="610380.E2BMY6"/>
<evidence type="ECO:0000256" key="4">
    <source>
        <dbReference type="ARBA" id="ARBA00022692"/>
    </source>
</evidence>
<evidence type="ECO:0000256" key="2">
    <source>
        <dbReference type="ARBA" id="ARBA00008335"/>
    </source>
</evidence>
<evidence type="ECO:0000256" key="7">
    <source>
        <dbReference type="SAM" id="Phobius"/>
    </source>
</evidence>
<dbReference type="Pfam" id="PF00083">
    <property type="entry name" value="Sugar_tr"/>
    <property type="match status" value="1"/>
</dbReference>
<protein>
    <submittedName>
        <fullName evidence="9">Synaptic vesicle glycoprotein 2B</fullName>
    </submittedName>
</protein>
<dbReference type="OMA" id="VDIFPTH"/>
<evidence type="ECO:0000259" key="8">
    <source>
        <dbReference type="PROSITE" id="PS50850"/>
    </source>
</evidence>
<dbReference type="PANTHER" id="PTHR23511">
    <property type="entry name" value="SYNAPTIC VESICLE GLYCOPROTEIN 2"/>
    <property type="match status" value="1"/>
</dbReference>
<keyword evidence="3" id="KW-0813">Transport</keyword>
<keyword evidence="4 7" id="KW-0812">Transmembrane</keyword>
<feature type="transmembrane region" description="Helical" evidence="7">
    <location>
        <begin position="458"/>
        <end position="484"/>
    </location>
</feature>